<name>A0A9X3JD20_9LACT</name>
<dbReference type="EMBL" id="JAPRFR010000001">
    <property type="protein sequence ID" value="MCZ0725338.1"/>
    <property type="molecule type" value="Genomic_DNA"/>
</dbReference>
<sequence>MNNVDMRDWLIRLFKGATVGIGGILPGLSGGVLAVIFGIYDKMLSFLGNITKDFWKNVIYFIPVGIGGVLGVVLFSVVVEKAFGSYQALFTCLFIGFVVGTLPSLFKQAGQKGRDTSDLITMTGSALVIFLLMVIGGQSLTQVQPSFWAWILSGALIGLGVIVPGMSPSNFLIYFGLYDKMAAGISSFDFGVIIPLALGLVICVLSLAKVANWAFAHYYAKMYHFILGTVIGSSLAIFPTVVFPAFTAEALAETGLSFMMTLLISLVMFALGIAFSYWFSGIEEKYSRD</sequence>
<dbReference type="RefSeq" id="WP_268751660.1">
    <property type="nucleotide sequence ID" value="NZ_JAPRFQ010000001.1"/>
</dbReference>
<dbReference type="Proteomes" id="UP001146670">
    <property type="component" value="Unassembled WGS sequence"/>
</dbReference>
<feature type="transmembrane region" description="Helical" evidence="1">
    <location>
        <begin position="147"/>
        <end position="178"/>
    </location>
</feature>
<keyword evidence="3" id="KW-1185">Reference proteome</keyword>
<keyword evidence="1" id="KW-1133">Transmembrane helix</keyword>
<feature type="transmembrane region" description="Helical" evidence="1">
    <location>
        <begin position="60"/>
        <end position="79"/>
    </location>
</feature>
<feature type="transmembrane region" description="Helical" evidence="1">
    <location>
        <begin position="118"/>
        <end position="135"/>
    </location>
</feature>
<keyword evidence="1" id="KW-0812">Transmembrane</keyword>
<feature type="transmembrane region" description="Helical" evidence="1">
    <location>
        <begin position="20"/>
        <end position="40"/>
    </location>
</feature>
<dbReference type="Pfam" id="PF04018">
    <property type="entry name" value="VCA0040-like"/>
    <property type="match status" value="1"/>
</dbReference>
<accession>A0A9X3JD20</accession>
<protein>
    <submittedName>
        <fullName evidence="2">DUF368 domain-containing protein</fullName>
    </submittedName>
</protein>
<dbReference type="PANTHER" id="PTHR37308">
    <property type="entry name" value="INTEGRAL MEMBRANE PROTEIN"/>
    <property type="match status" value="1"/>
</dbReference>
<evidence type="ECO:0000313" key="3">
    <source>
        <dbReference type="Proteomes" id="UP001146670"/>
    </source>
</evidence>
<gene>
    <name evidence="2" type="ORF">OW157_02005</name>
</gene>
<feature type="transmembrane region" description="Helical" evidence="1">
    <location>
        <begin position="85"/>
        <end position="106"/>
    </location>
</feature>
<organism evidence="2 3">
    <name type="scientific">Aerococcus kribbianus</name>
    <dbReference type="NCBI Taxonomy" id="2999064"/>
    <lineage>
        <taxon>Bacteria</taxon>
        <taxon>Bacillati</taxon>
        <taxon>Bacillota</taxon>
        <taxon>Bacilli</taxon>
        <taxon>Lactobacillales</taxon>
        <taxon>Aerococcaceae</taxon>
        <taxon>Aerococcus</taxon>
    </lineage>
</organism>
<reference evidence="2" key="1">
    <citation type="submission" date="2022-12" db="EMBL/GenBank/DDBJ databases">
        <title>Description and comparative metabolic analysis of Aerococcus sp. nov., isolated from the feces of a pig.</title>
        <authorList>
            <person name="Chang Y.-H."/>
        </authorList>
    </citation>
    <scope>NUCLEOTIDE SEQUENCE</scope>
    <source>
        <strain evidence="2">YH-aer222</strain>
    </source>
</reference>
<dbReference type="InterPro" id="IPR007163">
    <property type="entry name" value="VCA0040-like"/>
</dbReference>
<feature type="transmembrane region" description="Helical" evidence="1">
    <location>
        <begin position="190"/>
        <end position="211"/>
    </location>
</feature>
<feature type="transmembrane region" description="Helical" evidence="1">
    <location>
        <begin position="258"/>
        <end position="279"/>
    </location>
</feature>
<evidence type="ECO:0000256" key="1">
    <source>
        <dbReference type="SAM" id="Phobius"/>
    </source>
</evidence>
<evidence type="ECO:0000313" key="2">
    <source>
        <dbReference type="EMBL" id="MCZ0725338.1"/>
    </source>
</evidence>
<comment type="caution">
    <text evidence="2">The sequence shown here is derived from an EMBL/GenBank/DDBJ whole genome shotgun (WGS) entry which is preliminary data.</text>
</comment>
<feature type="transmembrane region" description="Helical" evidence="1">
    <location>
        <begin position="223"/>
        <end position="246"/>
    </location>
</feature>
<proteinExistence type="predicted"/>
<keyword evidence="1" id="KW-0472">Membrane</keyword>
<dbReference type="AlphaFoldDB" id="A0A9X3JD20"/>
<dbReference type="PANTHER" id="PTHR37308:SF1">
    <property type="entry name" value="POLYPRENYL-PHOSPHATE TRANSPORTER"/>
    <property type="match status" value="1"/>
</dbReference>